<protein>
    <submittedName>
        <fullName evidence="7">Oligopeptide transport system substrate-binding protein</fullName>
    </submittedName>
</protein>
<evidence type="ECO:0000313" key="8">
    <source>
        <dbReference type="Proteomes" id="UP000190285"/>
    </source>
</evidence>
<feature type="domain" description="Solute-binding protein family 5" evidence="6">
    <location>
        <begin position="102"/>
        <end position="471"/>
    </location>
</feature>
<evidence type="ECO:0000256" key="4">
    <source>
        <dbReference type="SAM" id="MobiDB-lite"/>
    </source>
</evidence>
<keyword evidence="3 5" id="KW-0732">Signal</keyword>
<dbReference type="InterPro" id="IPR030678">
    <property type="entry name" value="Peptide/Ni-bd"/>
</dbReference>
<gene>
    <name evidence="7" type="ORF">SAMN02194393_00387</name>
</gene>
<dbReference type="STRING" id="36842.SAMN02194393_00387"/>
<dbReference type="PROSITE" id="PS51257">
    <property type="entry name" value="PROKAR_LIPOPROTEIN"/>
    <property type="match status" value="1"/>
</dbReference>
<organism evidence="7 8">
    <name type="scientific">Maledivibacter halophilus</name>
    <dbReference type="NCBI Taxonomy" id="36842"/>
    <lineage>
        <taxon>Bacteria</taxon>
        <taxon>Bacillati</taxon>
        <taxon>Bacillota</taxon>
        <taxon>Clostridia</taxon>
        <taxon>Peptostreptococcales</taxon>
        <taxon>Caminicellaceae</taxon>
        <taxon>Maledivibacter</taxon>
    </lineage>
</organism>
<feature type="compositionally biased region" description="Basic and acidic residues" evidence="4">
    <location>
        <begin position="38"/>
        <end position="51"/>
    </location>
</feature>
<dbReference type="PIRSF" id="PIRSF002741">
    <property type="entry name" value="MppA"/>
    <property type="match status" value="1"/>
</dbReference>
<proteinExistence type="inferred from homology"/>
<reference evidence="7 8" key="1">
    <citation type="submission" date="2017-02" db="EMBL/GenBank/DDBJ databases">
        <authorList>
            <person name="Peterson S.W."/>
        </authorList>
    </citation>
    <scope>NUCLEOTIDE SEQUENCE [LARGE SCALE GENOMIC DNA]</scope>
    <source>
        <strain evidence="7 8">M1</strain>
    </source>
</reference>
<dbReference type="GO" id="GO:0015833">
    <property type="term" value="P:peptide transport"/>
    <property type="evidence" value="ECO:0007669"/>
    <property type="project" value="TreeGrafter"/>
</dbReference>
<dbReference type="CDD" id="cd00995">
    <property type="entry name" value="PBP2_NikA_DppA_OppA_like"/>
    <property type="match status" value="1"/>
</dbReference>
<dbReference type="InterPro" id="IPR000914">
    <property type="entry name" value="SBP_5_dom"/>
</dbReference>
<dbReference type="Pfam" id="PF00496">
    <property type="entry name" value="SBP_bac_5"/>
    <property type="match status" value="1"/>
</dbReference>
<dbReference type="AlphaFoldDB" id="A0A1T5IHJ8"/>
<dbReference type="Gene3D" id="3.40.190.10">
    <property type="entry name" value="Periplasmic binding protein-like II"/>
    <property type="match status" value="1"/>
</dbReference>
<dbReference type="Proteomes" id="UP000190285">
    <property type="component" value="Unassembled WGS sequence"/>
</dbReference>
<dbReference type="PANTHER" id="PTHR30290:SF9">
    <property type="entry name" value="OLIGOPEPTIDE-BINDING PROTEIN APPA"/>
    <property type="match status" value="1"/>
</dbReference>
<evidence type="ECO:0000259" key="6">
    <source>
        <dbReference type="Pfam" id="PF00496"/>
    </source>
</evidence>
<evidence type="ECO:0000256" key="1">
    <source>
        <dbReference type="ARBA" id="ARBA00005695"/>
    </source>
</evidence>
<dbReference type="SUPFAM" id="SSF53850">
    <property type="entry name" value="Periplasmic binding protein-like II"/>
    <property type="match status" value="1"/>
</dbReference>
<keyword evidence="2" id="KW-0813">Transport</keyword>
<feature type="signal peptide" evidence="5">
    <location>
        <begin position="1"/>
        <end position="23"/>
    </location>
</feature>
<comment type="similarity">
    <text evidence="1">Belongs to the bacterial solute-binding protein 5 family.</text>
</comment>
<evidence type="ECO:0000256" key="5">
    <source>
        <dbReference type="SAM" id="SignalP"/>
    </source>
</evidence>
<dbReference type="EMBL" id="FUZT01000001">
    <property type="protein sequence ID" value="SKC38676.1"/>
    <property type="molecule type" value="Genomic_DNA"/>
</dbReference>
<dbReference type="GO" id="GO:1904680">
    <property type="term" value="F:peptide transmembrane transporter activity"/>
    <property type="evidence" value="ECO:0007669"/>
    <property type="project" value="TreeGrafter"/>
</dbReference>
<dbReference type="Gene3D" id="3.10.105.10">
    <property type="entry name" value="Dipeptide-binding Protein, Domain 3"/>
    <property type="match status" value="1"/>
</dbReference>
<accession>A0A1T5IHJ8</accession>
<feature type="region of interest" description="Disordered" evidence="4">
    <location>
        <begin position="28"/>
        <end position="55"/>
    </location>
</feature>
<dbReference type="GO" id="GO:0042597">
    <property type="term" value="C:periplasmic space"/>
    <property type="evidence" value="ECO:0007669"/>
    <property type="project" value="UniProtKB-ARBA"/>
</dbReference>
<dbReference type="Gene3D" id="3.90.76.10">
    <property type="entry name" value="Dipeptide-binding Protein, Domain 1"/>
    <property type="match status" value="1"/>
</dbReference>
<evidence type="ECO:0000313" key="7">
    <source>
        <dbReference type="EMBL" id="SKC38676.1"/>
    </source>
</evidence>
<evidence type="ECO:0000256" key="3">
    <source>
        <dbReference type="ARBA" id="ARBA00022729"/>
    </source>
</evidence>
<dbReference type="PANTHER" id="PTHR30290">
    <property type="entry name" value="PERIPLASMIC BINDING COMPONENT OF ABC TRANSPORTER"/>
    <property type="match status" value="1"/>
</dbReference>
<keyword evidence="8" id="KW-1185">Reference proteome</keyword>
<dbReference type="InterPro" id="IPR039424">
    <property type="entry name" value="SBP_5"/>
</dbReference>
<dbReference type="RefSeq" id="WP_170917235.1">
    <property type="nucleotide sequence ID" value="NZ_FUZT01000001.1"/>
</dbReference>
<evidence type="ECO:0000256" key="2">
    <source>
        <dbReference type="ARBA" id="ARBA00022448"/>
    </source>
</evidence>
<name>A0A1T5IHJ8_9FIRM</name>
<sequence length="557" mass="63055">MFKKGKKLQIILILSLVLTLVFSGCGKPAEPADQPEETPEKTNEEAAKDNESNGEPKYGGIFHSYLDSNFNTLDPAFATADRDGRMVALLYDSLIRYDTEGKIIPSLAKSWETPDDTTLIFHLVENAKFHNGNPFTAKDVKYSFERVLDPDVASPRTWVFEKVKGAKDFMEGKADIVEGIEVVDDYTVKITLEQPFAPFLSMLGMPAAHIVDKNEIEKYDNQKDYALNPVGTGPFKFVEFVADSKFDLEVNEDYFAGRPYMDGINYRIIKDASTSVAEFEAGNLDELEIPPADIDRFQNNADYAPYIVKKSTLWNYYIGLTSNKKPFDDIKVRKAFCHAIDREAILNTVLRNKSVLSNGPIPPGLDGYRDDLNPYPYDPEKAKELLAEAGYSKDNPCSFEFLYADSKSNVALIEPIQAMLNQVGFDVKLGSMEWNAYKAEVRAGKAQAFYLSWGADYPDAENYLYPLFHSSMSGGGGNETRYNNPEFDKTIEQAQATSDYDERIKLYQKAEDIVLADAPRLWVYLGINWTAYRPEVKDVKVYRIFNADKKLDMWLDR</sequence>
<dbReference type="GO" id="GO:0043190">
    <property type="term" value="C:ATP-binding cassette (ABC) transporter complex"/>
    <property type="evidence" value="ECO:0007669"/>
    <property type="project" value="InterPro"/>
</dbReference>
<feature type="chain" id="PRO_5038704559" evidence="5">
    <location>
        <begin position="24"/>
        <end position="557"/>
    </location>
</feature>